<proteinExistence type="predicted"/>
<accession>A0A9P5XPI1</accession>
<organism evidence="3 4">
    <name type="scientific">Macrolepiota fuliginosa MF-IS2</name>
    <dbReference type="NCBI Taxonomy" id="1400762"/>
    <lineage>
        <taxon>Eukaryota</taxon>
        <taxon>Fungi</taxon>
        <taxon>Dikarya</taxon>
        <taxon>Basidiomycota</taxon>
        <taxon>Agaricomycotina</taxon>
        <taxon>Agaricomycetes</taxon>
        <taxon>Agaricomycetidae</taxon>
        <taxon>Agaricales</taxon>
        <taxon>Agaricineae</taxon>
        <taxon>Agaricaceae</taxon>
        <taxon>Macrolepiota</taxon>
    </lineage>
</organism>
<dbReference type="OrthoDB" id="2983908at2759"/>
<evidence type="ECO:0000256" key="2">
    <source>
        <dbReference type="SAM" id="Phobius"/>
    </source>
</evidence>
<protein>
    <submittedName>
        <fullName evidence="3">Uncharacterized protein</fullName>
    </submittedName>
</protein>
<keyword evidence="2" id="KW-0472">Membrane</keyword>
<dbReference type="AlphaFoldDB" id="A0A9P5XPI1"/>
<feature type="compositionally biased region" description="Polar residues" evidence="1">
    <location>
        <begin position="432"/>
        <end position="442"/>
    </location>
</feature>
<keyword evidence="2" id="KW-0812">Transmembrane</keyword>
<evidence type="ECO:0000256" key="1">
    <source>
        <dbReference type="SAM" id="MobiDB-lite"/>
    </source>
</evidence>
<evidence type="ECO:0000313" key="4">
    <source>
        <dbReference type="Proteomes" id="UP000807342"/>
    </source>
</evidence>
<feature type="non-terminal residue" evidence="3">
    <location>
        <position position="1"/>
    </location>
</feature>
<sequence>IPRAGIAGVAAGGSFLLIGLVLLFRWLRPPRRRRIPKPSLPRLENSNPDEDTPVYESPLFGPNERFSHRPGLNPTWSWVTYPRTKLAVEETKKSQNDGAFVPNLESTNSPRLPQAAVYSHHTSSSIYSPSGHFHPHNTPVNSPPPCAGQPPLQPVQTAVTRATNRMSTMSLSNGLTRTQSKDFGTLFTGDGHEVTKRRSRTLRKSRSNSVYDDRSRMSRASVGLAYDGADVASPVPPMGFMPLDSPGCKGEDDTIKVESRSRIQIPYYTAVSYYPHISTGIPTTYGVATRVKLGDGASIREVSSPVLKSDSQRAKETRALTRALGLASPITEDSMPSPQPTLYPDDSLSIVESKRLLKQRNLKKRGSTYLGDDGQFDQVSDGRRQHLVATPTRSVVAVASGSLVSADDLKAIASGDSAARTGLPISLMRPTLVNSKSGTKPTLSCPKSEAKSNDKPPRVPSPPPLPSLAQMALEHNNPEAYANYRSPTYSIYNLYDDNRKSTFHG</sequence>
<dbReference type="EMBL" id="MU151053">
    <property type="protein sequence ID" value="KAF9454564.1"/>
    <property type="molecule type" value="Genomic_DNA"/>
</dbReference>
<evidence type="ECO:0000313" key="3">
    <source>
        <dbReference type="EMBL" id="KAF9454564.1"/>
    </source>
</evidence>
<name>A0A9P5XPI1_9AGAR</name>
<feature type="non-terminal residue" evidence="3">
    <location>
        <position position="505"/>
    </location>
</feature>
<comment type="caution">
    <text evidence="3">The sequence shown here is derived from an EMBL/GenBank/DDBJ whole genome shotgun (WGS) entry which is preliminary data.</text>
</comment>
<keyword evidence="2" id="KW-1133">Transmembrane helix</keyword>
<gene>
    <name evidence="3" type="ORF">P691DRAFT_639450</name>
</gene>
<dbReference type="Proteomes" id="UP000807342">
    <property type="component" value="Unassembled WGS sequence"/>
</dbReference>
<keyword evidence="4" id="KW-1185">Reference proteome</keyword>
<reference evidence="3" key="1">
    <citation type="submission" date="2020-11" db="EMBL/GenBank/DDBJ databases">
        <authorList>
            <consortium name="DOE Joint Genome Institute"/>
            <person name="Ahrendt S."/>
            <person name="Riley R."/>
            <person name="Andreopoulos W."/>
            <person name="Labutti K."/>
            <person name="Pangilinan J."/>
            <person name="Ruiz-Duenas F.J."/>
            <person name="Barrasa J.M."/>
            <person name="Sanchez-Garcia M."/>
            <person name="Camarero S."/>
            <person name="Miyauchi S."/>
            <person name="Serrano A."/>
            <person name="Linde D."/>
            <person name="Babiker R."/>
            <person name="Drula E."/>
            <person name="Ayuso-Fernandez I."/>
            <person name="Pacheco R."/>
            <person name="Padilla G."/>
            <person name="Ferreira P."/>
            <person name="Barriuso J."/>
            <person name="Kellner H."/>
            <person name="Castanera R."/>
            <person name="Alfaro M."/>
            <person name="Ramirez L."/>
            <person name="Pisabarro A.G."/>
            <person name="Kuo A."/>
            <person name="Tritt A."/>
            <person name="Lipzen A."/>
            <person name="He G."/>
            <person name="Yan M."/>
            <person name="Ng V."/>
            <person name="Cullen D."/>
            <person name="Martin F."/>
            <person name="Rosso M.-N."/>
            <person name="Henrissat B."/>
            <person name="Hibbett D."/>
            <person name="Martinez A.T."/>
            <person name="Grigoriev I.V."/>
        </authorList>
    </citation>
    <scope>NUCLEOTIDE SEQUENCE</scope>
    <source>
        <strain evidence="3">MF-IS2</strain>
    </source>
</reference>
<feature type="transmembrane region" description="Helical" evidence="2">
    <location>
        <begin position="6"/>
        <end position="27"/>
    </location>
</feature>
<feature type="compositionally biased region" description="Basic and acidic residues" evidence="1">
    <location>
        <begin position="448"/>
        <end position="457"/>
    </location>
</feature>
<feature type="region of interest" description="Disordered" evidence="1">
    <location>
        <begin position="430"/>
        <end position="469"/>
    </location>
</feature>
<feature type="region of interest" description="Disordered" evidence="1">
    <location>
        <begin position="35"/>
        <end position="54"/>
    </location>
</feature>